<evidence type="ECO:0000256" key="1">
    <source>
        <dbReference type="ARBA" id="ARBA00023015"/>
    </source>
</evidence>
<dbReference type="InterPro" id="IPR011711">
    <property type="entry name" value="GntR_C"/>
</dbReference>
<dbReference type="EMBL" id="WOCA01000002">
    <property type="protein sequence ID" value="MUK87638.1"/>
    <property type="molecule type" value="Genomic_DNA"/>
</dbReference>
<protein>
    <submittedName>
        <fullName evidence="5">FCD domain-containing protein</fullName>
    </submittedName>
</protein>
<dbReference type="SUPFAM" id="SSF46785">
    <property type="entry name" value="Winged helix' DNA-binding domain"/>
    <property type="match status" value="1"/>
</dbReference>
<dbReference type="InterPro" id="IPR036390">
    <property type="entry name" value="WH_DNA-bd_sf"/>
</dbReference>
<keyword evidence="2" id="KW-0238">DNA-binding</keyword>
<dbReference type="GO" id="GO:0003677">
    <property type="term" value="F:DNA binding"/>
    <property type="evidence" value="ECO:0007669"/>
    <property type="project" value="UniProtKB-KW"/>
</dbReference>
<dbReference type="SUPFAM" id="SSF48008">
    <property type="entry name" value="GntR ligand-binding domain-like"/>
    <property type="match status" value="1"/>
</dbReference>
<dbReference type="GO" id="GO:0003700">
    <property type="term" value="F:DNA-binding transcription factor activity"/>
    <property type="evidence" value="ECO:0007669"/>
    <property type="project" value="InterPro"/>
</dbReference>
<evidence type="ECO:0000313" key="5">
    <source>
        <dbReference type="EMBL" id="MUK87638.1"/>
    </source>
</evidence>
<feature type="domain" description="HTH gntR-type" evidence="4">
    <location>
        <begin position="7"/>
        <end position="73"/>
    </location>
</feature>
<sequence>MKIEKKDPLYLQVYEQLKQYILEGGWSPGERLVESQIASELHLSRSPVREALRILEHEGLIVKKDQNLYIHNPSVEDIIELYQIRFGLEAVSCYLAADVVTEEELMEMKEILEMTEQSLRNGDSQEIYEWNTRFHESIIYASKNKHLIQIMDSLRSKVLYCRNVLIRFDYVRMDNFFQEHMNIYLAIKEGRREQAKALMEDHISVDLDRILGLFPDGKFEGGLK</sequence>
<evidence type="ECO:0000313" key="6">
    <source>
        <dbReference type="Proteomes" id="UP000469125"/>
    </source>
</evidence>
<accession>A0A6N8FK10</accession>
<dbReference type="Pfam" id="PF00392">
    <property type="entry name" value="GntR"/>
    <property type="match status" value="1"/>
</dbReference>
<dbReference type="PANTHER" id="PTHR43537:SF5">
    <property type="entry name" value="UXU OPERON TRANSCRIPTIONAL REGULATOR"/>
    <property type="match status" value="1"/>
</dbReference>
<comment type="caution">
    <text evidence="5">The sequence shown here is derived from an EMBL/GenBank/DDBJ whole genome shotgun (WGS) entry which is preliminary data.</text>
</comment>
<dbReference type="SMART" id="SM00895">
    <property type="entry name" value="FCD"/>
    <property type="match status" value="1"/>
</dbReference>
<keyword evidence="6" id="KW-1185">Reference proteome</keyword>
<reference evidence="5 6" key="1">
    <citation type="submission" date="2019-11" db="EMBL/GenBank/DDBJ databases">
        <authorList>
            <person name="Li X."/>
        </authorList>
    </citation>
    <scope>NUCLEOTIDE SEQUENCE [LARGE SCALE GENOMIC DNA]</scope>
    <source>
        <strain evidence="5 6">L9</strain>
    </source>
</reference>
<dbReference type="RefSeq" id="WP_155667486.1">
    <property type="nucleotide sequence ID" value="NZ_WOCA01000002.1"/>
</dbReference>
<dbReference type="Pfam" id="PF07729">
    <property type="entry name" value="FCD"/>
    <property type="match status" value="1"/>
</dbReference>
<keyword evidence="3" id="KW-0804">Transcription</keyword>
<dbReference type="Proteomes" id="UP000469125">
    <property type="component" value="Unassembled WGS sequence"/>
</dbReference>
<evidence type="ECO:0000256" key="3">
    <source>
        <dbReference type="ARBA" id="ARBA00023163"/>
    </source>
</evidence>
<gene>
    <name evidence="5" type="ORF">GMD78_04385</name>
</gene>
<proteinExistence type="predicted"/>
<organism evidence="5 6">
    <name type="scientific">Ornithinibacillus caprae</name>
    <dbReference type="NCBI Taxonomy" id="2678566"/>
    <lineage>
        <taxon>Bacteria</taxon>
        <taxon>Bacillati</taxon>
        <taxon>Bacillota</taxon>
        <taxon>Bacilli</taxon>
        <taxon>Bacillales</taxon>
        <taxon>Bacillaceae</taxon>
        <taxon>Ornithinibacillus</taxon>
    </lineage>
</organism>
<dbReference type="PRINTS" id="PR00035">
    <property type="entry name" value="HTHGNTR"/>
</dbReference>
<dbReference type="InterPro" id="IPR000524">
    <property type="entry name" value="Tscrpt_reg_HTH_GntR"/>
</dbReference>
<dbReference type="AlphaFoldDB" id="A0A6N8FK10"/>
<dbReference type="Gene3D" id="1.20.120.530">
    <property type="entry name" value="GntR ligand-binding domain-like"/>
    <property type="match status" value="1"/>
</dbReference>
<dbReference type="PANTHER" id="PTHR43537">
    <property type="entry name" value="TRANSCRIPTIONAL REGULATOR, GNTR FAMILY"/>
    <property type="match status" value="1"/>
</dbReference>
<dbReference type="PROSITE" id="PS50949">
    <property type="entry name" value="HTH_GNTR"/>
    <property type="match status" value="1"/>
</dbReference>
<evidence type="ECO:0000259" key="4">
    <source>
        <dbReference type="PROSITE" id="PS50949"/>
    </source>
</evidence>
<keyword evidence="1" id="KW-0805">Transcription regulation</keyword>
<dbReference type="Gene3D" id="1.10.10.10">
    <property type="entry name" value="Winged helix-like DNA-binding domain superfamily/Winged helix DNA-binding domain"/>
    <property type="match status" value="1"/>
</dbReference>
<dbReference type="SMART" id="SM00345">
    <property type="entry name" value="HTH_GNTR"/>
    <property type="match status" value="1"/>
</dbReference>
<dbReference type="CDD" id="cd07377">
    <property type="entry name" value="WHTH_GntR"/>
    <property type="match status" value="1"/>
</dbReference>
<name>A0A6N8FK10_9BACI</name>
<dbReference type="InterPro" id="IPR036388">
    <property type="entry name" value="WH-like_DNA-bd_sf"/>
</dbReference>
<evidence type="ECO:0000256" key="2">
    <source>
        <dbReference type="ARBA" id="ARBA00023125"/>
    </source>
</evidence>
<dbReference type="InterPro" id="IPR008920">
    <property type="entry name" value="TF_FadR/GntR_C"/>
</dbReference>